<dbReference type="Gene3D" id="3.90.1750.20">
    <property type="entry name" value="Putative Large Serine Recombinase, Chain B, Domain 2"/>
    <property type="match status" value="1"/>
</dbReference>
<dbReference type="Gene3D" id="3.40.50.1390">
    <property type="entry name" value="Resolvase, N-terminal catalytic domain"/>
    <property type="match status" value="1"/>
</dbReference>
<dbReference type="GO" id="GO:0003677">
    <property type="term" value="F:DNA binding"/>
    <property type="evidence" value="ECO:0007669"/>
    <property type="project" value="InterPro"/>
</dbReference>
<name>A0A1L5FEC3_CLOKL</name>
<dbReference type="Pfam" id="PF07508">
    <property type="entry name" value="Recombinase"/>
    <property type="match status" value="1"/>
</dbReference>
<proteinExistence type="predicted"/>
<dbReference type="CDD" id="cd03768">
    <property type="entry name" value="SR_ResInv"/>
    <property type="match status" value="1"/>
</dbReference>
<dbReference type="SMART" id="SM00857">
    <property type="entry name" value="Resolvase"/>
    <property type="match status" value="1"/>
</dbReference>
<protein>
    <submittedName>
        <fullName evidence="4">Recombinase family protein</fullName>
    </submittedName>
</protein>
<dbReference type="AlphaFoldDB" id="A0A1L5FEC3"/>
<keyword evidence="1" id="KW-0175">Coiled coil</keyword>
<evidence type="ECO:0000259" key="2">
    <source>
        <dbReference type="PROSITE" id="PS51736"/>
    </source>
</evidence>
<evidence type="ECO:0000256" key="1">
    <source>
        <dbReference type="SAM" id="Coils"/>
    </source>
</evidence>
<dbReference type="InterPro" id="IPR038109">
    <property type="entry name" value="DNA_bind_recomb_sf"/>
</dbReference>
<dbReference type="InterPro" id="IPR050639">
    <property type="entry name" value="SSR_resolvase"/>
</dbReference>
<dbReference type="InterPro" id="IPR011109">
    <property type="entry name" value="DNA_bind_recombinase_dom"/>
</dbReference>
<feature type="domain" description="Resolvase/invertase-type recombinase catalytic" evidence="2">
    <location>
        <begin position="2"/>
        <end position="149"/>
    </location>
</feature>
<dbReference type="InterPro" id="IPR006119">
    <property type="entry name" value="Resolv_N"/>
</dbReference>
<evidence type="ECO:0000259" key="3">
    <source>
        <dbReference type="PROSITE" id="PS51737"/>
    </source>
</evidence>
<evidence type="ECO:0000313" key="5">
    <source>
        <dbReference type="Proteomes" id="UP000184604"/>
    </source>
</evidence>
<dbReference type="RefSeq" id="WP_073541495.1">
    <property type="nucleotide sequence ID" value="NZ_CP018336.1"/>
</dbReference>
<dbReference type="Pfam" id="PF00239">
    <property type="entry name" value="Resolvase"/>
    <property type="match status" value="1"/>
</dbReference>
<dbReference type="PROSITE" id="PS51736">
    <property type="entry name" value="RECOMBINASES_3"/>
    <property type="match status" value="1"/>
</dbReference>
<dbReference type="EMBL" id="CP018336">
    <property type="protein sequence ID" value="APM41356.1"/>
    <property type="molecule type" value="Genomic_DNA"/>
</dbReference>
<sequence length="536" mass="61739">MIAAIYSRKSKFTGKGDSIENQIQMCQEYCTRLYGETMEFIIYEDEGFSGGNTNRPKFQELIKDASNKKFDVLICYRLDRISRNVADFSSTLELLQNYNVSFISIKEQFDTSTPMGKAMIYIASVFAQLERETIAERVRDNMLELAKSGRWLGGQTPLGFKSEEIIYFDQDFKERKMHKLTPVSDEMKTVRLIYDKYLELKSLSQVVKYLNQNFIKTKTGKDVWNKSGIQDILVNPVYVKADKNVILYLSDLGMTVVGNPGGKHGILTYNKKRGKAIYRDVEEWIAAIAKHEGVINAKDWLMVQKLLHENKEKAPRLGKTHNALLTGILKCAKCGSNMKVIHGRNKSGKVFYYKCTLKNSSGNTRCDNANVRTDDIEKILKEKLKEYSLNKGLLRKEVEEYKKELLSTKSYEFKNIDNIKKDIDNKKKQIENLVNQMSLSPVAAKYIIPQIENLNREIEDHQKKLIDVETSTNLISQADLSLEMIFKCLDKMQIIDELEDEEVKLIYNVMLDSVLWDGDTGNLTIKFWGDKKKLLL</sequence>
<accession>A0A1L5FEC3</accession>
<dbReference type="OrthoDB" id="9781670at2"/>
<geneLocation type="plasmid" evidence="4">
    <name>unnamed</name>
</geneLocation>
<dbReference type="SUPFAM" id="SSF53041">
    <property type="entry name" value="Resolvase-like"/>
    <property type="match status" value="1"/>
</dbReference>
<gene>
    <name evidence="4" type="ORF">BS101_21850</name>
</gene>
<keyword evidence="4" id="KW-0614">Plasmid</keyword>
<dbReference type="InterPro" id="IPR025827">
    <property type="entry name" value="Zn_ribbon_recom_dom"/>
</dbReference>
<dbReference type="PANTHER" id="PTHR30461">
    <property type="entry name" value="DNA-INVERTASE FROM LAMBDOID PROPHAGE"/>
    <property type="match status" value="1"/>
</dbReference>
<feature type="domain" description="Recombinase" evidence="3">
    <location>
        <begin position="157"/>
        <end position="313"/>
    </location>
</feature>
<dbReference type="GO" id="GO:0000150">
    <property type="term" value="F:DNA strand exchange activity"/>
    <property type="evidence" value="ECO:0007669"/>
    <property type="project" value="InterPro"/>
</dbReference>
<dbReference type="PROSITE" id="PS51737">
    <property type="entry name" value="RECOMBINASE_DNA_BIND"/>
    <property type="match status" value="1"/>
</dbReference>
<reference evidence="4 5" key="1">
    <citation type="submission" date="2016-12" db="EMBL/GenBank/DDBJ databases">
        <title>Complete genome sequence of Clostridium kluyveri JZZ isolated from the pit mud of a Chinese flavor liquor-making factory.</title>
        <authorList>
            <person name="Wang Y."/>
        </authorList>
    </citation>
    <scope>NUCLEOTIDE SEQUENCE [LARGE SCALE GENOMIC DNA]</scope>
    <source>
        <strain evidence="4 5">JZZ</strain>
        <plasmid evidence="5">Plasmid unnamed</plasmid>
    </source>
</reference>
<organism evidence="4 5">
    <name type="scientific">Clostridium kluyveri</name>
    <dbReference type="NCBI Taxonomy" id="1534"/>
    <lineage>
        <taxon>Bacteria</taxon>
        <taxon>Bacillati</taxon>
        <taxon>Bacillota</taxon>
        <taxon>Clostridia</taxon>
        <taxon>Eubacteriales</taxon>
        <taxon>Clostridiaceae</taxon>
        <taxon>Clostridium</taxon>
    </lineage>
</organism>
<dbReference type="InterPro" id="IPR036162">
    <property type="entry name" value="Resolvase-like_N_sf"/>
</dbReference>
<feature type="coiled-coil region" evidence="1">
    <location>
        <begin position="384"/>
        <end position="471"/>
    </location>
</feature>
<evidence type="ECO:0000313" key="4">
    <source>
        <dbReference type="EMBL" id="APM41356.1"/>
    </source>
</evidence>
<dbReference type="Proteomes" id="UP000184604">
    <property type="component" value="Plasmid unnamed"/>
</dbReference>
<dbReference type="PANTHER" id="PTHR30461:SF23">
    <property type="entry name" value="DNA RECOMBINASE-RELATED"/>
    <property type="match status" value="1"/>
</dbReference>
<dbReference type="Pfam" id="PF13408">
    <property type="entry name" value="Zn_ribbon_recom"/>
    <property type="match status" value="1"/>
</dbReference>